<gene>
    <name evidence="6" type="ORF">LARV_00732</name>
</gene>
<dbReference type="PROSITE" id="PS50043">
    <property type="entry name" value="HTH_LUXR_2"/>
    <property type="match status" value="1"/>
</dbReference>
<reference evidence="6" key="1">
    <citation type="submission" date="2015-07" db="EMBL/GenBank/DDBJ databases">
        <title>Draft Genome Sequences of Anaerolinea thermolimosa IMO-1, Bellilinea caldifistulae GOMI-1, Leptolinea tardivitalis YMTK-2, Levilinea saccharolytica KIBI-1,Longilinea arvoryzae KOME-1, Previously Described as Members of the Anaerolineaceae (Chloroflexi).</title>
        <authorList>
            <person name="Sekiguchi Y."/>
            <person name="Ohashi A."/>
            <person name="Matsuura N."/>
            <person name="Tourlousse M.D."/>
        </authorList>
    </citation>
    <scope>NUCLEOTIDE SEQUENCE [LARGE SCALE GENOMIC DNA]</scope>
    <source>
        <strain evidence="6">KOME-1</strain>
    </source>
</reference>
<evidence type="ECO:0000313" key="7">
    <source>
        <dbReference type="Proteomes" id="UP000055060"/>
    </source>
</evidence>
<evidence type="ECO:0000313" key="6">
    <source>
        <dbReference type="EMBL" id="GAP12991.1"/>
    </source>
</evidence>
<dbReference type="OrthoDB" id="156998at2"/>
<keyword evidence="4" id="KW-0472">Membrane</keyword>
<dbReference type="GO" id="GO:0003677">
    <property type="term" value="F:DNA binding"/>
    <property type="evidence" value="ECO:0007669"/>
    <property type="project" value="UniProtKB-KW"/>
</dbReference>
<feature type="domain" description="HTH luxR-type" evidence="5">
    <location>
        <begin position="3"/>
        <end position="68"/>
    </location>
</feature>
<dbReference type="CDD" id="cd06170">
    <property type="entry name" value="LuxR_C_like"/>
    <property type="match status" value="1"/>
</dbReference>
<dbReference type="Gene3D" id="1.10.10.10">
    <property type="entry name" value="Winged helix-like DNA-binding domain superfamily/Winged helix DNA-binding domain"/>
    <property type="match status" value="1"/>
</dbReference>
<dbReference type="InterPro" id="IPR036388">
    <property type="entry name" value="WH-like_DNA-bd_sf"/>
</dbReference>
<dbReference type="Pfam" id="PF00196">
    <property type="entry name" value="GerE"/>
    <property type="match status" value="1"/>
</dbReference>
<dbReference type="PROSITE" id="PS00622">
    <property type="entry name" value="HTH_LUXR_1"/>
    <property type="match status" value="1"/>
</dbReference>
<keyword evidence="7" id="KW-1185">Reference proteome</keyword>
<sequence length="137" mass="15288">MPKNKIDQPFSAREREVMDFLLQGKPNKEIALGLGITERTVESHLSSIYAKLGVSSRTEAVIRLSERSLRESTGGSPGNPQLKTGLRRASLSSKAVLPVDRFRRFRTKNFIRICIVLLLAILIITLVIVAFSLLRQA</sequence>
<evidence type="ECO:0000256" key="1">
    <source>
        <dbReference type="ARBA" id="ARBA00023015"/>
    </source>
</evidence>
<dbReference type="SMART" id="SM00421">
    <property type="entry name" value="HTH_LUXR"/>
    <property type="match status" value="1"/>
</dbReference>
<evidence type="ECO:0000256" key="4">
    <source>
        <dbReference type="SAM" id="Phobius"/>
    </source>
</evidence>
<keyword evidence="3" id="KW-0804">Transcription</keyword>
<evidence type="ECO:0000256" key="3">
    <source>
        <dbReference type="ARBA" id="ARBA00023163"/>
    </source>
</evidence>
<dbReference type="PRINTS" id="PR00038">
    <property type="entry name" value="HTHLUXR"/>
</dbReference>
<dbReference type="Proteomes" id="UP000055060">
    <property type="component" value="Unassembled WGS sequence"/>
</dbReference>
<protein>
    <submittedName>
        <fullName evidence="6">Response regulator containing a CheY-like receiver domain and an HTH DNA-binding domain</fullName>
    </submittedName>
</protein>
<dbReference type="PANTHER" id="PTHR44688:SF16">
    <property type="entry name" value="DNA-BINDING TRANSCRIPTIONAL ACTIVATOR DEVR_DOSR"/>
    <property type="match status" value="1"/>
</dbReference>
<evidence type="ECO:0000256" key="2">
    <source>
        <dbReference type="ARBA" id="ARBA00023125"/>
    </source>
</evidence>
<dbReference type="GO" id="GO:0006355">
    <property type="term" value="P:regulation of DNA-templated transcription"/>
    <property type="evidence" value="ECO:0007669"/>
    <property type="project" value="InterPro"/>
</dbReference>
<dbReference type="PANTHER" id="PTHR44688">
    <property type="entry name" value="DNA-BINDING TRANSCRIPTIONAL ACTIVATOR DEVR_DOSR"/>
    <property type="match status" value="1"/>
</dbReference>
<dbReference type="EMBL" id="DF967972">
    <property type="protein sequence ID" value="GAP12991.1"/>
    <property type="molecule type" value="Genomic_DNA"/>
</dbReference>
<keyword evidence="2 6" id="KW-0238">DNA-binding</keyword>
<name>A0A0S7B6X2_9CHLR</name>
<dbReference type="AlphaFoldDB" id="A0A0S7B6X2"/>
<dbReference type="InterPro" id="IPR000792">
    <property type="entry name" value="Tscrpt_reg_LuxR_C"/>
</dbReference>
<feature type="transmembrane region" description="Helical" evidence="4">
    <location>
        <begin position="110"/>
        <end position="134"/>
    </location>
</feature>
<dbReference type="InterPro" id="IPR016032">
    <property type="entry name" value="Sig_transdc_resp-reg_C-effctor"/>
</dbReference>
<organism evidence="6">
    <name type="scientific">Longilinea arvoryzae</name>
    <dbReference type="NCBI Taxonomy" id="360412"/>
    <lineage>
        <taxon>Bacteria</taxon>
        <taxon>Bacillati</taxon>
        <taxon>Chloroflexota</taxon>
        <taxon>Anaerolineae</taxon>
        <taxon>Anaerolineales</taxon>
        <taxon>Anaerolineaceae</taxon>
        <taxon>Longilinea</taxon>
    </lineage>
</organism>
<keyword evidence="4" id="KW-1133">Transmembrane helix</keyword>
<proteinExistence type="predicted"/>
<accession>A0A0S7B6X2</accession>
<keyword evidence="4" id="KW-0812">Transmembrane</keyword>
<evidence type="ECO:0000259" key="5">
    <source>
        <dbReference type="PROSITE" id="PS50043"/>
    </source>
</evidence>
<dbReference type="STRING" id="360412.LARV_00732"/>
<keyword evidence="1" id="KW-0805">Transcription regulation</keyword>
<dbReference type="RefSeq" id="WP_075072364.1">
    <property type="nucleotide sequence ID" value="NZ_DF967972.1"/>
</dbReference>
<dbReference type="SUPFAM" id="SSF46894">
    <property type="entry name" value="C-terminal effector domain of the bipartite response regulators"/>
    <property type="match status" value="1"/>
</dbReference>